<dbReference type="PANTHER" id="PTHR28080">
    <property type="entry name" value="PEROXISOMAL BIOGENESIS FACTOR 3"/>
    <property type="match status" value="1"/>
</dbReference>
<organism evidence="3">
    <name type="scientific">Ditylum brightwellii</name>
    <dbReference type="NCBI Taxonomy" id="49249"/>
    <lineage>
        <taxon>Eukaryota</taxon>
        <taxon>Sar</taxon>
        <taxon>Stramenopiles</taxon>
        <taxon>Ochrophyta</taxon>
        <taxon>Bacillariophyta</taxon>
        <taxon>Mediophyceae</taxon>
        <taxon>Lithodesmiophycidae</taxon>
        <taxon>Lithodesmiales</taxon>
        <taxon>Lithodesmiaceae</taxon>
        <taxon>Ditylum</taxon>
    </lineage>
</organism>
<gene>
    <name evidence="3" type="ORF">DBRI00130_LOCUS10370</name>
</gene>
<dbReference type="GO" id="GO:0030674">
    <property type="term" value="F:protein-macromolecule adaptor activity"/>
    <property type="evidence" value="ECO:0007669"/>
    <property type="project" value="TreeGrafter"/>
</dbReference>
<dbReference type="AlphaFoldDB" id="A0A7S4R0Y4"/>
<feature type="transmembrane region" description="Helical" evidence="2">
    <location>
        <begin position="92"/>
        <end position="114"/>
    </location>
</feature>
<name>A0A7S4R0Y4_9STRA</name>
<reference evidence="3" key="1">
    <citation type="submission" date="2021-01" db="EMBL/GenBank/DDBJ databases">
        <authorList>
            <person name="Corre E."/>
            <person name="Pelletier E."/>
            <person name="Niang G."/>
            <person name="Scheremetjew M."/>
            <person name="Finn R."/>
            <person name="Kale V."/>
            <person name="Holt S."/>
            <person name="Cochrane G."/>
            <person name="Meng A."/>
            <person name="Brown T."/>
            <person name="Cohen L."/>
        </authorList>
    </citation>
    <scope>NUCLEOTIDE SEQUENCE</scope>
    <source>
        <strain evidence="3">GSO104</strain>
    </source>
</reference>
<sequence length="436" mass="50837">MVRIKRCNSETIRALTDFLPSLRKSIFNSTDLSQPTKMLKKIRLEKRQLQQHLEEDDNGDDVEQQLELLQLKEEKQWDILKNRSLTRVITTAYAHVLLYLVLLVQVHLLGGRLFRDEFEQQRRELIEDDSPKDETSSTTPASTSESSSSYRESHRIVLTRTYERFLSESVSNLAKDVEDLAEDVLRHWHVMGADDDDRKTNENEIYHDNEEKNCTDITSYDLENKINEIRDVMEGYVSNYHRRRRRPNGIDSHCNHRRRRYGSNLIQFIIPGIGEDDLDKKNNKDEQRNELAEYILNETWDILESPIFEKAEEECLNVTFEILKEDGWGLLFEEDDDDDDDELEENNGVQLLKTQDEEEQPTLLPLAHVVAQLRHVTKGFFETTTISSASSTTNDFFLSLSNLEDEMDCNEGQPNDYVLELQRLPSVKGLCNVSFA</sequence>
<dbReference type="InterPro" id="IPR006966">
    <property type="entry name" value="Peroxin-3"/>
</dbReference>
<evidence type="ECO:0000313" key="3">
    <source>
        <dbReference type="EMBL" id="CAE4598585.1"/>
    </source>
</evidence>
<proteinExistence type="predicted"/>
<keyword evidence="2" id="KW-0472">Membrane</keyword>
<dbReference type="PANTHER" id="PTHR28080:SF1">
    <property type="entry name" value="PEROXISOMAL BIOGENESIS FACTOR 3"/>
    <property type="match status" value="1"/>
</dbReference>
<dbReference type="Pfam" id="PF04882">
    <property type="entry name" value="Peroxin-3"/>
    <property type="match status" value="1"/>
</dbReference>
<dbReference type="EMBL" id="HBNS01012857">
    <property type="protein sequence ID" value="CAE4598585.1"/>
    <property type="molecule type" value="Transcribed_RNA"/>
</dbReference>
<feature type="compositionally biased region" description="Low complexity" evidence="1">
    <location>
        <begin position="136"/>
        <end position="150"/>
    </location>
</feature>
<protein>
    <submittedName>
        <fullName evidence="3">Uncharacterized protein</fullName>
    </submittedName>
</protein>
<dbReference type="GO" id="GO:0045046">
    <property type="term" value="P:protein import into peroxisome membrane"/>
    <property type="evidence" value="ECO:0007669"/>
    <property type="project" value="TreeGrafter"/>
</dbReference>
<evidence type="ECO:0000256" key="1">
    <source>
        <dbReference type="SAM" id="MobiDB-lite"/>
    </source>
</evidence>
<evidence type="ECO:0000256" key="2">
    <source>
        <dbReference type="SAM" id="Phobius"/>
    </source>
</evidence>
<dbReference type="GO" id="GO:0005778">
    <property type="term" value="C:peroxisomal membrane"/>
    <property type="evidence" value="ECO:0007669"/>
    <property type="project" value="InterPro"/>
</dbReference>
<feature type="region of interest" description="Disordered" evidence="1">
    <location>
        <begin position="124"/>
        <end position="152"/>
    </location>
</feature>
<accession>A0A7S4R0Y4</accession>
<keyword evidence="2" id="KW-0812">Transmembrane</keyword>
<keyword evidence="2" id="KW-1133">Transmembrane helix</keyword>